<dbReference type="PROSITE" id="PS50977">
    <property type="entry name" value="HTH_TETR_2"/>
    <property type="match status" value="1"/>
</dbReference>
<dbReference type="InterPro" id="IPR009057">
    <property type="entry name" value="Homeodomain-like_sf"/>
</dbReference>
<dbReference type="SUPFAM" id="SSF46689">
    <property type="entry name" value="Homeodomain-like"/>
    <property type="match status" value="1"/>
</dbReference>
<dbReference type="EMBL" id="BOOF01000024">
    <property type="protein sequence ID" value="GIH63328.1"/>
    <property type="molecule type" value="Genomic_DNA"/>
</dbReference>
<organism evidence="6 7">
    <name type="scientific">Microbispora siamensis</name>
    <dbReference type="NCBI Taxonomy" id="564413"/>
    <lineage>
        <taxon>Bacteria</taxon>
        <taxon>Bacillati</taxon>
        <taxon>Actinomycetota</taxon>
        <taxon>Actinomycetes</taxon>
        <taxon>Streptosporangiales</taxon>
        <taxon>Streptosporangiaceae</taxon>
        <taxon>Microbispora</taxon>
    </lineage>
</organism>
<evidence type="ECO:0000256" key="1">
    <source>
        <dbReference type="ARBA" id="ARBA00023015"/>
    </source>
</evidence>
<evidence type="ECO:0000256" key="3">
    <source>
        <dbReference type="ARBA" id="ARBA00023163"/>
    </source>
</evidence>
<evidence type="ECO:0000256" key="2">
    <source>
        <dbReference type="ARBA" id="ARBA00023125"/>
    </source>
</evidence>
<evidence type="ECO:0000259" key="5">
    <source>
        <dbReference type="PROSITE" id="PS50977"/>
    </source>
</evidence>
<accession>A0ABQ4GPI6</accession>
<dbReference type="InterPro" id="IPR050109">
    <property type="entry name" value="HTH-type_TetR-like_transc_reg"/>
</dbReference>
<reference evidence="6 7" key="1">
    <citation type="submission" date="2021-01" db="EMBL/GenBank/DDBJ databases">
        <title>Whole genome shotgun sequence of Microbispora siamensis NBRC 104113.</title>
        <authorList>
            <person name="Komaki H."/>
            <person name="Tamura T."/>
        </authorList>
    </citation>
    <scope>NUCLEOTIDE SEQUENCE [LARGE SCALE GENOMIC DNA]</scope>
    <source>
        <strain evidence="6 7">NBRC 104113</strain>
    </source>
</reference>
<dbReference type="InterPro" id="IPR036271">
    <property type="entry name" value="Tet_transcr_reg_TetR-rel_C_sf"/>
</dbReference>
<dbReference type="SUPFAM" id="SSF48498">
    <property type="entry name" value="Tetracyclin repressor-like, C-terminal domain"/>
    <property type="match status" value="1"/>
</dbReference>
<dbReference type="Gene3D" id="1.10.357.10">
    <property type="entry name" value="Tetracycline Repressor, domain 2"/>
    <property type="match status" value="1"/>
</dbReference>
<dbReference type="Pfam" id="PF13305">
    <property type="entry name" value="TetR_C_33"/>
    <property type="match status" value="1"/>
</dbReference>
<keyword evidence="3" id="KW-0804">Transcription</keyword>
<keyword evidence="1" id="KW-0805">Transcription regulation</keyword>
<dbReference type="PANTHER" id="PTHR30055:SF220">
    <property type="entry name" value="TETR-FAMILY REGULATORY PROTEIN"/>
    <property type="match status" value="1"/>
</dbReference>
<evidence type="ECO:0000313" key="7">
    <source>
        <dbReference type="Proteomes" id="UP000660454"/>
    </source>
</evidence>
<proteinExistence type="predicted"/>
<sequence length="208" mass="22333">MKRTSPGYHHGNLRSALIEAALDLARDKGAGALGLREVTRAVGVSPNAAYRHFADLRALVLTVALEARHRLARAIIDRLDTIAPGLDPARRSTERLRAFGLAYVEFAQSTPGWYELACASQEAPPDGVEEGAPPPPHLILLGILDEMTRAGVMAPARRTGAEWSCWSTVHGLAELRVHGPLQALSGEEAVRLARLALDTLIQGLTAKS</sequence>
<protein>
    <submittedName>
        <fullName evidence="6">TetR family transcriptional regulator</fullName>
    </submittedName>
</protein>
<dbReference type="PRINTS" id="PR00455">
    <property type="entry name" value="HTHTETR"/>
</dbReference>
<keyword evidence="2 4" id="KW-0238">DNA-binding</keyword>
<dbReference type="PANTHER" id="PTHR30055">
    <property type="entry name" value="HTH-TYPE TRANSCRIPTIONAL REGULATOR RUTR"/>
    <property type="match status" value="1"/>
</dbReference>
<feature type="domain" description="HTH tetR-type" evidence="5">
    <location>
        <begin position="11"/>
        <end position="71"/>
    </location>
</feature>
<dbReference type="InterPro" id="IPR025996">
    <property type="entry name" value="MT1864/Rv1816-like_C"/>
</dbReference>
<feature type="DNA-binding region" description="H-T-H motif" evidence="4">
    <location>
        <begin position="34"/>
        <end position="53"/>
    </location>
</feature>
<dbReference type="Pfam" id="PF00440">
    <property type="entry name" value="TetR_N"/>
    <property type="match status" value="1"/>
</dbReference>
<evidence type="ECO:0000256" key="4">
    <source>
        <dbReference type="PROSITE-ProRule" id="PRU00335"/>
    </source>
</evidence>
<keyword evidence="7" id="KW-1185">Reference proteome</keyword>
<dbReference type="Proteomes" id="UP000660454">
    <property type="component" value="Unassembled WGS sequence"/>
</dbReference>
<comment type="caution">
    <text evidence="6">The sequence shown here is derived from an EMBL/GenBank/DDBJ whole genome shotgun (WGS) entry which is preliminary data.</text>
</comment>
<gene>
    <name evidence="6" type="ORF">Msi02_41450</name>
</gene>
<name>A0ABQ4GPI6_9ACTN</name>
<dbReference type="InterPro" id="IPR001647">
    <property type="entry name" value="HTH_TetR"/>
</dbReference>
<dbReference type="RefSeq" id="WP_204049822.1">
    <property type="nucleotide sequence ID" value="NZ_BOOF01000024.1"/>
</dbReference>
<evidence type="ECO:0000313" key="6">
    <source>
        <dbReference type="EMBL" id="GIH63328.1"/>
    </source>
</evidence>